<evidence type="ECO:0000256" key="1">
    <source>
        <dbReference type="SAM" id="SignalP"/>
    </source>
</evidence>
<evidence type="ECO:0000313" key="2">
    <source>
        <dbReference type="EMBL" id="TCZ73744.1"/>
    </source>
</evidence>
<sequence>MKKTLFTLLGCALLTAGFAQQTTNVAAAPRDDAHGFRKDKLFTGGSVSLGFGSGYFLGGINPVLGYELTSWLDAGIAVNYTFTQQRYIGTDNFNRVLDDKARQSVYGGGVFTRIFPVNFLFAQGQIEHNFINFKYYPPNGGTVLKDNRQATSLLVGAGYTSGRGQGGPYGYLAVLFDVMKDENSPYLDNYGHIQPLVRAGLNIPLFRGRRNADFDRGGPLRR</sequence>
<feature type="chain" id="PRO_5020893608" description="Outer membrane protein beta-barrel domain-containing protein" evidence="1">
    <location>
        <begin position="22"/>
        <end position="222"/>
    </location>
</feature>
<comment type="caution">
    <text evidence="2">The sequence shown here is derived from an EMBL/GenBank/DDBJ whole genome shotgun (WGS) entry which is preliminary data.</text>
</comment>
<dbReference type="AlphaFoldDB" id="A0A4R4E2J5"/>
<dbReference type="Proteomes" id="UP000295164">
    <property type="component" value="Unassembled WGS sequence"/>
</dbReference>
<protein>
    <recommendedName>
        <fullName evidence="4">Outer membrane protein beta-barrel domain-containing protein</fullName>
    </recommendedName>
</protein>
<keyword evidence="3" id="KW-1185">Reference proteome</keyword>
<accession>A0A4R4E2J5</accession>
<feature type="signal peptide" evidence="1">
    <location>
        <begin position="1"/>
        <end position="21"/>
    </location>
</feature>
<organism evidence="2 3">
    <name type="scientific">Flaviaesturariibacter aridisoli</name>
    <dbReference type="NCBI Taxonomy" id="2545761"/>
    <lineage>
        <taxon>Bacteria</taxon>
        <taxon>Pseudomonadati</taxon>
        <taxon>Bacteroidota</taxon>
        <taxon>Chitinophagia</taxon>
        <taxon>Chitinophagales</taxon>
        <taxon>Chitinophagaceae</taxon>
        <taxon>Flaviaestuariibacter</taxon>
    </lineage>
</organism>
<dbReference type="RefSeq" id="WP_131851149.1">
    <property type="nucleotide sequence ID" value="NZ_SKFH01000005.1"/>
</dbReference>
<reference evidence="2 3" key="1">
    <citation type="submission" date="2019-03" db="EMBL/GenBank/DDBJ databases">
        <authorList>
            <person name="Kim M.K.M."/>
        </authorList>
    </citation>
    <scope>NUCLEOTIDE SEQUENCE [LARGE SCALE GENOMIC DNA]</scope>
    <source>
        <strain evidence="2 3">17J68-15</strain>
    </source>
</reference>
<proteinExistence type="predicted"/>
<dbReference type="EMBL" id="SKFH01000005">
    <property type="protein sequence ID" value="TCZ73744.1"/>
    <property type="molecule type" value="Genomic_DNA"/>
</dbReference>
<evidence type="ECO:0000313" key="3">
    <source>
        <dbReference type="Proteomes" id="UP000295164"/>
    </source>
</evidence>
<name>A0A4R4E2J5_9BACT</name>
<evidence type="ECO:0008006" key="4">
    <source>
        <dbReference type="Google" id="ProtNLM"/>
    </source>
</evidence>
<dbReference type="OrthoDB" id="1098580at2"/>
<gene>
    <name evidence="2" type="ORF">E0486_05535</name>
</gene>
<keyword evidence="1" id="KW-0732">Signal</keyword>